<dbReference type="PANTHER" id="PTHR13282">
    <property type="entry name" value="PROTEIN FAM32A"/>
    <property type="match status" value="1"/>
</dbReference>
<comment type="caution">
    <text evidence="2">The sequence shown here is derived from an EMBL/GenBank/DDBJ whole genome shotgun (WGS) entry which is preliminary data.</text>
</comment>
<reference evidence="2 3" key="1">
    <citation type="journal article" date="2017" name="Mycologia">
        <title>Bifiguratus adelaidae, gen. et sp. nov., a new member of Mucoromycotina in endophytic and soil-dwelling habitats.</title>
        <authorList>
            <person name="Torres-Cruz T.J."/>
            <person name="Billingsley Tobias T.L."/>
            <person name="Almatruk M."/>
            <person name="Hesse C."/>
            <person name="Kuske C.R."/>
            <person name="Desiro A."/>
            <person name="Benucci G.M."/>
            <person name="Bonito G."/>
            <person name="Stajich J.E."/>
            <person name="Dunlap C."/>
            <person name="Arnold A.E."/>
            <person name="Porras-Alfaro A."/>
        </authorList>
    </citation>
    <scope>NUCLEOTIDE SEQUENCE [LARGE SCALE GENOMIC DNA]</scope>
    <source>
        <strain evidence="2 3">AZ0501</strain>
    </source>
</reference>
<evidence type="ECO:0000256" key="1">
    <source>
        <dbReference type="SAM" id="MobiDB-lite"/>
    </source>
</evidence>
<feature type="region of interest" description="Disordered" evidence="1">
    <location>
        <begin position="1"/>
        <end position="55"/>
    </location>
</feature>
<dbReference type="OrthoDB" id="205403at2759"/>
<evidence type="ECO:0008006" key="4">
    <source>
        <dbReference type="Google" id="ProtNLM"/>
    </source>
</evidence>
<protein>
    <recommendedName>
        <fullName evidence="4">Protein FAM32A</fullName>
    </recommendedName>
</protein>
<dbReference type="Pfam" id="PF08555">
    <property type="entry name" value="FAM32A"/>
    <property type="match status" value="1"/>
</dbReference>
<dbReference type="InterPro" id="IPR013865">
    <property type="entry name" value="FAM32A"/>
</dbReference>
<dbReference type="GO" id="GO:0005730">
    <property type="term" value="C:nucleolus"/>
    <property type="evidence" value="ECO:0007669"/>
    <property type="project" value="TreeGrafter"/>
</dbReference>
<evidence type="ECO:0000313" key="3">
    <source>
        <dbReference type="Proteomes" id="UP000242875"/>
    </source>
</evidence>
<name>A0A261Y602_9FUNG</name>
<organism evidence="2 3">
    <name type="scientific">Bifiguratus adelaidae</name>
    <dbReference type="NCBI Taxonomy" id="1938954"/>
    <lineage>
        <taxon>Eukaryota</taxon>
        <taxon>Fungi</taxon>
        <taxon>Fungi incertae sedis</taxon>
        <taxon>Mucoromycota</taxon>
        <taxon>Mucoromycotina</taxon>
        <taxon>Endogonomycetes</taxon>
        <taxon>Endogonales</taxon>
        <taxon>Endogonales incertae sedis</taxon>
        <taxon>Bifiguratus</taxon>
    </lineage>
</organism>
<dbReference type="AlphaFoldDB" id="A0A261Y602"/>
<accession>A0A261Y602</accession>
<dbReference type="PANTHER" id="PTHR13282:SF6">
    <property type="entry name" value="PROTEIN FAM32A"/>
    <property type="match status" value="1"/>
</dbReference>
<gene>
    <name evidence="2" type="ORF">BZG36_01095</name>
</gene>
<dbReference type="EMBL" id="MVBO01000007">
    <property type="protein sequence ID" value="OZJ06008.1"/>
    <property type="molecule type" value="Genomic_DNA"/>
</dbReference>
<dbReference type="Proteomes" id="UP000242875">
    <property type="component" value="Unassembled WGS sequence"/>
</dbReference>
<proteinExistence type="predicted"/>
<evidence type="ECO:0000313" key="2">
    <source>
        <dbReference type="EMBL" id="OZJ06008.1"/>
    </source>
</evidence>
<sequence>MSAYESVTKGALKLKGGDPIVKKKKKKTKSEHVSTKSDSSSSTTTDKKPKKTAAELKFEEAQRLRQEERIRKQAAMSHKDRVADFNRRLEELSEHYDIPKVGPG</sequence>
<keyword evidence="3" id="KW-1185">Reference proteome</keyword>